<reference evidence="3" key="1">
    <citation type="submission" date="2022-11" db="UniProtKB">
        <authorList>
            <consortium name="WormBaseParasite"/>
        </authorList>
    </citation>
    <scope>IDENTIFICATION</scope>
</reference>
<feature type="chain" id="PRO_5037688060" evidence="1">
    <location>
        <begin position="21"/>
        <end position="88"/>
    </location>
</feature>
<dbReference type="AlphaFoldDB" id="A0A914DTM4"/>
<dbReference type="Proteomes" id="UP000887540">
    <property type="component" value="Unplaced"/>
</dbReference>
<sequence length="88" mass="10184">MNPMSQIILLVVLLFGVVFGQKSLPVVKGSPELVEQSPYASDKEVINKVQQQLFNAMELLQAYEEDAPMKIAEKRRNKFEFIRFGRRR</sequence>
<keyword evidence="1" id="KW-0732">Signal</keyword>
<name>A0A914DTM4_9BILA</name>
<evidence type="ECO:0000313" key="2">
    <source>
        <dbReference type="Proteomes" id="UP000887540"/>
    </source>
</evidence>
<accession>A0A914DTM4</accession>
<evidence type="ECO:0000313" key="3">
    <source>
        <dbReference type="WBParaSite" id="ACRNAN_scaffold3634.g17269.t1"/>
    </source>
</evidence>
<keyword evidence="2" id="KW-1185">Reference proteome</keyword>
<protein>
    <submittedName>
        <fullName evidence="3">Uncharacterized protein</fullName>
    </submittedName>
</protein>
<proteinExistence type="predicted"/>
<evidence type="ECO:0000256" key="1">
    <source>
        <dbReference type="SAM" id="SignalP"/>
    </source>
</evidence>
<organism evidence="2 3">
    <name type="scientific">Acrobeloides nanus</name>
    <dbReference type="NCBI Taxonomy" id="290746"/>
    <lineage>
        <taxon>Eukaryota</taxon>
        <taxon>Metazoa</taxon>
        <taxon>Ecdysozoa</taxon>
        <taxon>Nematoda</taxon>
        <taxon>Chromadorea</taxon>
        <taxon>Rhabditida</taxon>
        <taxon>Tylenchina</taxon>
        <taxon>Cephalobomorpha</taxon>
        <taxon>Cephaloboidea</taxon>
        <taxon>Cephalobidae</taxon>
        <taxon>Acrobeloides</taxon>
    </lineage>
</organism>
<feature type="signal peptide" evidence="1">
    <location>
        <begin position="1"/>
        <end position="20"/>
    </location>
</feature>
<dbReference type="WBParaSite" id="ACRNAN_scaffold3634.g17269.t1">
    <property type="protein sequence ID" value="ACRNAN_scaffold3634.g17269.t1"/>
    <property type="gene ID" value="ACRNAN_scaffold3634.g17269"/>
</dbReference>